<dbReference type="RefSeq" id="WP_150496376.1">
    <property type="nucleotide sequence ID" value="NZ_BMFA01000006.1"/>
</dbReference>
<keyword evidence="1" id="KW-0812">Transmembrane</keyword>
<dbReference type="Pfam" id="PF05751">
    <property type="entry name" value="FixH"/>
    <property type="match status" value="1"/>
</dbReference>
<sequence>MTMTHPELKHSKPVTGRTVLIWLLCFFGVIFAVNGVFLYFALGTFPGVAVESSYEAGQAYNQEIAAAKAQAERGWQVETAIERTAGNGAALSVTALDLNGRPIVQHVFAVDLKHPTTEDLDRTIVLSETAPGIYTGSIADLHSGNWNLVLHGETSNGETVFRSQNRVWLAD</sequence>
<organism evidence="2 3">
    <name type="scientific">Roseibium aquae</name>
    <dbReference type="NCBI Taxonomy" id="1323746"/>
    <lineage>
        <taxon>Bacteria</taxon>
        <taxon>Pseudomonadati</taxon>
        <taxon>Pseudomonadota</taxon>
        <taxon>Alphaproteobacteria</taxon>
        <taxon>Hyphomicrobiales</taxon>
        <taxon>Stappiaceae</taxon>
        <taxon>Roseibium</taxon>
    </lineage>
</organism>
<comment type="caution">
    <text evidence="2">The sequence shown here is derived from an EMBL/GenBank/DDBJ whole genome shotgun (WGS) entry which is preliminary data.</text>
</comment>
<dbReference type="AlphaFoldDB" id="A0A916TJR8"/>
<feature type="transmembrane region" description="Helical" evidence="1">
    <location>
        <begin position="20"/>
        <end position="42"/>
    </location>
</feature>
<accession>A0A916TJR8</accession>
<dbReference type="PIRSF" id="PIRSF011386">
    <property type="entry name" value="FixH"/>
    <property type="match status" value="1"/>
</dbReference>
<evidence type="ECO:0000256" key="1">
    <source>
        <dbReference type="SAM" id="Phobius"/>
    </source>
</evidence>
<proteinExistence type="predicted"/>
<gene>
    <name evidence="2" type="ORF">GCM10011316_21240</name>
</gene>
<dbReference type="InterPro" id="IPR018037">
    <property type="entry name" value="FixH_proteobacterial"/>
</dbReference>
<dbReference type="Proteomes" id="UP000605148">
    <property type="component" value="Unassembled WGS sequence"/>
</dbReference>
<keyword evidence="1" id="KW-1133">Transmembrane helix</keyword>
<reference evidence="2" key="2">
    <citation type="submission" date="2020-09" db="EMBL/GenBank/DDBJ databases">
        <authorList>
            <person name="Sun Q."/>
            <person name="Zhou Y."/>
        </authorList>
    </citation>
    <scope>NUCLEOTIDE SEQUENCE</scope>
    <source>
        <strain evidence="2">CGMCC 1.12426</strain>
    </source>
</reference>
<evidence type="ECO:0000313" key="2">
    <source>
        <dbReference type="EMBL" id="GGB48865.1"/>
    </source>
</evidence>
<name>A0A916TJR8_9HYPH</name>
<dbReference type="InterPro" id="IPR008620">
    <property type="entry name" value="FixH"/>
</dbReference>
<reference evidence="2" key="1">
    <citation type="journal article" date="2014" name="Int. J. Syst. Evol. Microbiol.">
        <title>Complete genome sequence of Corynebacterium casei LMG S-19264T (=DSM 44701T), isolated from a smear-ripened cheese.</title>
        <authorList>
            <consortium name="US DOE Joint Genome Institute (JGI-PGF)"/>
            <person name="Walter F."/>
            <person name="Albersmeier A."/>
            <person name="Kalinowski J."/>
            <person name="Ruckert C."/>
        </authorList>
    </citation>
    <scope>NUCLEOTIDE SEQUENCE</scope>
    <source>
        <strain evidence="2">CGMCC 1.12426</strain>
    </source>
</reference>
<keyword evidence="1" id="KW-0472">Membrane</keyword>
<protein>
    <submittedName>
        <fullName evidence="2">Membrane protein</fullName>
    </submittedName>
</protein>
<dbReference type="OrthoDB" id="1495896at2"/>
<dbReference type="EMBL" id="BMFA01000006">
    <property type="protein sequence ID" value="GGB48865.1"/>
    <property type="molecule type" value="Genomic_DNA"/>
</dbReference>
<evidence type="ECO:0000313" key="3">
    <source>
        <dbReference type="Proteomes" id="UP000605148"/>
    </source>
</evidence>
<keyword evidence="3" id="KW-1185">Reference proteome</keyword>